<feature type="transmembrane region" description="Helical" evidence="14">
    <location>
        <begin position="91"/>
        <end position="110"/>
    </location>
</feature>
<evidence type="ECO:0000256" key="9">
    <source>
        <dbReference type="ARBA" id="ARBA00023136"/>
    </source>
</evidence>
<dbReference type="InterPro" id="IPR006369">
    <property type="entry name" value="Protohaem_IX_farnesylTrfase"/>
</dbReference>
<evidence type="ECO:0000256" key="5">
    <source>
        <dbReference type="ARBA" id="ARBA00022679"/>
    </source>
</evidence>
<feature type="transmembrane region" description="Helical" evidence="14">
    <location>
        <begin position="307"/>
        <end position="325"/>
    </location>
</feature>
<comment type="catalytic activity">
    <reaction evidence="13 14">
        <text>heme b + (2E,6E)-farnesyl diphosphate + H2O = Fe(II)-heme o + diphosphate</text>
        <dbReference type="Rhea" id="RHEA:28070"/>
        <dbReference type="ChEBI" id="CHEBI:15377"/>
        <dbReference type="ChEBI" id="CHEBI:33019"/>
        <dbReference type="ChEBI" id="CHEBI:60344"/>
        <dbReference type="ChEBI" id="CHEBI:60530"/>
        <dbReference type="ChEBI" id="CHEBI:175763"/>
        <dbReference type="EC" id="2.5.1.141"/>
    </reaction>
</comment>
<comment type="subcellular location">
    <subcellularLocation>
        <location evidence="1 14">Cell membrane</location>
        <topology evidence="1 14">Multi-pass membrane protein</topology>
    </subcellularLocation>
</comment>
<comment type="similarity">
    <text evidence="14">Belongs to the UbiA prenyltransferase family. Protoheme IX farnesyltransferase subfamily.</text>
</comment>
<keyword evidence="8 14" id="KW-0350">Heme biosynthesis</keyword>
<evidence type="ECO:0000256" key="6">
    <source>
        <dbReference type="ARBA" id="ARBA00022692"/>
    </source>
</evidence>
<evidence type="ECO:0000256" key="11">
    <source>
        <dbReference type="ARBA" id="ARBA00040810"/>
    </source>
</evidence>
<evidence type="ECO:0000256" key="7">
    <source>
        <dbReference type="ARBA" id="ARBA00022989"/>
    </source>
</evidence>
<dbReference type="Gene3D" id="1.20.120.1780">
    <property type="entry name" value="UbiA prenyltransferase"/>
    <property type="match status" value="1"/>
</dbReference>
<feature type="transmembrane region" description="Helical" evidence="14">
    <location>
        <begin position="116"/>
        <end position="137"/>
    </location>
</feature>
<dbReference type="InterPro" id="IPR044878">
    <property type="entry name" value="UbiA_sf"/>
</dbReference>
<dbReference type="NCBIfam" id="NF003349">
    <property type="entry name" value="PRK04375.1-2"/>
    <property type="match status" value="1"/>
</dbReference>
<feature type="transmembrane region" description="Helical" evidence="14">
    <location>
        <begin position="185"/>
        <end position="205"/>
    </location>
</feature>
<keyword evidence="6 14" id="KW-0812">Transmembrane</keyword>
<keyword evidence="5 14" id="KW-0808">Transferase</keyword>
<feature type="transmembrane region" description="Helical" evidence="14">
    <location>
        <begin position="237"/>
        <end position="261"/>
    </location>
</feature>
<evidence type="ECO:0000256" key="12">
    <source>
        <dbReference type="ARBA" id="ARBA00042475"/>
    </source>
</evidence>
<evidence type="ECO:0000256" key="14">
    <source>
        <dbReference type="HAMAP-Rule" id="MF_00154"/>
    </source>
</evidence>
<dbReference type="Proteomes" id="UP001501427">
    <property type="component" value="Unassembled WGS sequence"/>
</dbReference>
<dbReference type="EMBL" id="BAAAHD010000045">
    <property type="protein sequence ID" value="GAA0578331.1"/>
    <property type="molecule type" value="Genomic_DNA"/>
</dbReference>
<dbReference type="PANTHER" id="PTHR43448:SF7">
    <property type="entry name" value="4-HYDROXYBENZOATE SOLANESYLTRANSFERASE"/>
    <property type="match status" value="1"/>
</dbReference>
<evidence type="ECO:0000256" key="4">
    <source>
        <dbReference type="ARBA" id="ARBA00022475"/>
    </source>
</evidence>
<evidence type="ECO:0000313" key="15">
    <source>
        <dbReference type="EMBL" id="GAA0578331.1"/>
    </source>
</evidence>
<comment type="caution">
    <text evidence="15">The sequence shown here is derived from an EMBL/GenBank/DDBJ whole genome shotgun (WGS) entry which is preliminary data.</text>
</comment>
<comment type="miscellaneous">
    <text evidence="14">Carbon 2 of the heme B porphyrin ring is defined according to the Fischer nomenclature.</text>
</comment>
<gene>
    <name evidence="14" type="primary">ctaB</name>
    <name evidence="15" type="ORF">GCM10009546_45970</name>
</gene>
<dbReference type="InterPro" id="IPR000537">
    <property type="entry name" value="UbiA_prenyltransferase"/>
</dbReference>
<organism evidence="15 16">
    <name type="scientific">Actinomadura livida</name>
    <dbReference type="NCBI Taxonomy" id="79909"/>
    <lineage>
        <taxon>Bacteria</taxon>
        <taxon>Bacillati</taxon>
        <taxon>Actinomycetota</taxon>
        <taxon>Actinomycetes</taxon>
        <taxon>Streptosporangiales</taxon>
        <taxon>Thermomonosporaceae</taxon>
        <taxon>Actinomadura</taxon>
    </lineage>
</organism>
<reference evidence="15 16" key="1">
    <citation type="journal article" date="2019" name="Int. J. Syst. Evol. Microbiol.">
        <title>The Global Catalogue of Microorganisms (GCM) 10K type strain sequencing project: providing services to taxonomists for standard genome sequencing and annotation.</title>
        <authorList>
            <consortium name="The Broad Institute Genomics Platform"/>
            <consortium name="The Broad Institute Genome Sequencing Center for Infectious Disease"/>
            <person name="Wu L."/>
            <person name="Ma J."/>
        </authorList>
    </citation>
    <scope>NUCLEOTIDE SEQUENCE [LARGE SCALE GENOMIC DNA]</scope>
    <source>
        <strain evidence="15 16">JCM 10667</strain>
    </source>
</reference>
<evidence type="ECO:0000256" key="1">
    <source>
        <dbReference type="ARBA" id="ARBA00004651"/>
    </source>
</evidence>
<evidence type="ECO:0000313" key="16">
    <source>
        <dbReference type="Proteomes" id="UP001501427"/>
    </source>
</evidence>
<dbReference type="CDD" id="cd13957">
    <property type="entry name" value="PT_UbiA_Cox10"/>
    <property type="match status" value="1"/>
</dbReference>
<keyword evidence="9 14" id="KW-0472">Membrane</keyword>
<sequence length="368" mass="39170">MHHAEAGPERGGAAEVVRDFSFLANVDPIVTVLSNKRGVEAELDDPGDLGDEGPGAPLAALVPVPAAQADAPPRTIGASVRAYVALTKPRVIELLLITTIPVMFLAAGGVPPLSTVLLTLAFGTMSAGAANAINCYIDRDIDAKMRRTRRRPLARHQVTPARALVFGITLAVLSTAGFLLAVNPVAAAGSLFAILFYVFVYSLLLKRRTSQNVVWGGIAGCMPVLIGWAAVTGGLAWTPLVLFGVVFLWTPPHTWTLAMRYREDYAVAKVPMLPVVAGERRVVTESLAYTYATVACSLLLWPVAGMGPVYGAVAVVLGMVFVAEGHRLLRAVRAGVTGVHLRPMRFFHLSNVYLALLFTAVAVDPLLF</sequence>
<proteinExistence type="inferred from homology"/>
<keyword evidence="7 14" id="KW-1133">Transmembrane helix</keyword>
<dbReference type="Pfam" id="PF01040">
    <property type="entry name" value="UbiA"/>
    <property type="match status" value="1"/>
</dbReference>
<name>A0ABN1EZB1_9ACTN</name>
<dbReference type="Gene3D" id="1.10.357.140">
    <property type="entry name" value="UbiA prenyltransferase"/>
    <property type="match status" value="1"/>
</dbReference>
<protein>
    <recommendedName>
        <fullName evidence="11 14">Protoheme IX farnesyltransferase</fullName>
        <ecNumber evidence="3 14">2.5.1.141</ecNumber>
    </recommendedName>
    <alternativeName>
        <fullName evidence="12 14">Heme B farnesyltransferase</fullName>
    </alternativeName>
    <alternativeName>
        <fullName evidence="10 14">Heme O synthase</fullName>
    </alternativeName>
</protein>
<feature type="transmembrane region" description="Helical" evidence="14">
    <location>
        <begin position="346"/>
        <end position="367"/>
    </location>
</feature>
<feature type="transmembrane region" description="Helical" evidence="14">
    <location>
        <begin position="282"/>
        <end position="301"/>
    </location>
</feature>
<accession>A0ABN1EZB1</accession>
<dbReference type="NCBIfam" id="TIGR01473">
    <property type="entry name" value="cyoE_ctaB"/>
    <property type="match status" value="1"/>
</dbReference>
<feature type="transmembrane region" description="Helical" evidence="14">
    <location>
        <begin position="212"/>
        <end position="231"/>
    </location>
</feature>
<dbReference type="PANTHER" id="PTHR43448">
    <property type="entry name" value="PROTOHEME IX FARNESYLTRANSFERASE, MITOCHONDRIAL"/>
    <property type="match status" value="1"/>
</dbReference>
<keyword evidence="16" id="KW-1185">Reference proteome</keyword>
<comment type="function">
    <text evidence="14">Converts heme B (protoheme IX) to heme O by substitution of the vinyl group on carbon 2 of heme B porphyrin ring with a hydroxyethyl farnesyl side group.</text>
</comment>
<dbReference type="EC" id="2.5.1.141" evidence="3 14"/>
<evidence type="ECO:0000256" key="3">
    <source>
        <dbReference type="ARBA" id="ARBA00012292"/>
    </source>
</evidence>
<evidence type="ECO:0000256" key="8">
    <source>
        <dbReference type="ARBA" id="ARBA00023133"/>
    </source>
</evidence>
<keyword evidence="4 14" id="KW-1003">Cell membrane</keyword>
<comment type="pathway">
    <text evidence="2 14">Porphyrin-containing compound metabolism; heme O biosynthesis; heme O from protoheme: step 1/1.</text>
</comment>
<evidence type="ECO:0000256" key="10">
    <source>
        <dbReference type="ARBA" id="ARBA00030253"/>
    </source>
</evidence>
<evidence type="ECO:0000256" key="13">
    <source>
        <dbReference type="ARBA" id="ARBA00047690"/>
    </source>
</evidence>
<feature type="transmembrane region" description="Helical" evidence="14">
    <location>
        <begin position="158"/>
        <end position="179"/>
    </location>
</feature>
<dbReference type="HAMAP" id="MF_00154">
    <property type="entry name" value="CyoE_CtaB"/>
    <property type="match status" value="1"/>
</dbReference>
<evidence type="ECO:0000256" key="2">
    <source>
        <dbReference type="ARBA" id="ARBA00004919"/>
    </source>
</evidence>